<name>A0ABN8Q895_9CNID</name>
<sequence>MIKNIQGTRLGKAVGHRVVVKSFSGATTKAMKDYLKPNLELSPDQVILHVGTNDLKSKEPQQVAGSVVDLARQIENSSDATVIISELVSGRDGFNEAESHGSTSALPSQRGFKLASLNINKLITHIDQLRILLARKEIDILSINETKLNETISDNEVNISGYDIIRRDRITNGGGGVCFYVKSSIIFTIRNDLNMDTLENLCLEIQKPRSKPFVVATWYRPPDSPIGILHLSKL</sequence>
<dbReference type="Gene3D" id="3.60.10.10">
    <property type="entry name" value="Endonuclease/exonuclease/phosphatase"/>
    <property type="match status" value="1"/>
</dbReference>
<proteinExistence type="predicted"/>
<dbReference type="EMBL" id="CALNXK010000108">
    <property type="protein sequence ID" value="CAH3157630.1"/>
    <property type="molecule type" value="Genomic_DNA"/>
</dbReference>
<dbReference type="Gene3D" id="3.40.50.12690">
    <property type="match status" value="1"/>
</dbReference>
<dbReference type="Proteomes" id="UP001159405">
    <property type="component" value="Unassembled WGS sequence"/>
</dbReference>
<dbReference type="InterPro" id="IPR036691">
    <property type="entry name" value="Endo/exonu/phosph_ase_sf"/>
</dbReference>
<organism evidence="2 3">
    <name type="scientific">Porites lobata</name>
    <dbReference type="NCBI Taxonomy" id="104759"/>
    <lineage>
        <taxon>Eukaryota</taxon>
        <taxon>Metazoa</taxon>
        <taxon>Cnidaria</taxon>
        <taxon>Anthozoa</taxon>
        <taxon>Hexacorallia</taxon>
        <taxon>Scleractinia</taxon>
        <taxon>Fungiina</taxon>
        <taxon>Poritidae</taxon>
        <taxon>Porites</taxon>
    </lineage>
</organism>
<protein>
    <recommendedName>
        <fullName evidence="1">SGNH hydrolase-type esterase domain-containing protein</fullName>
    </recommendedName>
</protein>
<dbReference type="PANTHER" id="PTHR36191">
    <property type="entry name" value="ENDO/EXONUCLEASE/PHOSPHATASE DOMAIN-CONTAINING PROTEIN-RELATED"/>
    <property type="match status" value="1"/>
</dbReference>
<evidence type="ECO:0000313" key="3">
    <source>
        <dbReference type="Proteomes" id="UP001159405"/>
    </source>
</evidence>
<dbReference type="PANTHER" id="PTHR36191:SF11">
    <property type="entry name" value="BRCT DOMAIN-CONTAINING PROTEIN"/>
    <property type="match status" value="1"/>
</dbReference>
<dbReference type="SUPFAM" id="SSF52266">
    <property type="entry name" value="SGNH hydrolase"/>
    <property type="match status" value="1"/>
</dbReference>
<keyword evidence="3" id="KW-1185">Reference proteome</keyword>
<evidence type="ECO:0000259" key="1">
    <source>
        <dbReference type="Pfam" id="PF13472"/>
    </source>
</evidence>
<accession>A0ABN8Q895</accession>
<dbReference type="Pfam" id="PF13472">
    <property type="entry name" value="Lipase_GDSL_2"/>
    <property type="match status" value="1"/>
</dbReference>
<feature type="domain" description="SGNH hydrolase-type esterase" evidence="1">
    <location>
        <begin position="7"/>
        <end position="90"/>
    </location>
</feature>
<reference evidence="2 3" key="1">
    <citation type="submission" date="2022-05" db="EMBL/GenBank/DDBJ databases">
        <authorList>
            <consortium name="Genoscope - CEA"/>
            <person name="William W."/>
        </authorList>
    </citation>
    <scope>NUCLEOTIDE SEQUENCE [LARGE SCALE GENOMIC DNA]</scope>
</reference>
<gene>
    <name evidence="2" type="ORF">PLOB_00002336</name>
</gene>
<dbReference type="InterPro" id="IPR013830">
    <property type="entry name" value="SGNH_hydro"/>
</dbReference>
<dbReference type="SUPFAM" id="SSF56219">
    <property type="entry name" value="DNase I-like"/>
    <property type="match status" value="1"/>
</dbReference>
<comment type="caution">
    <text evidence="2">The sequence shown here is derived from an EMBL/GenBank/DDBJ whole genome shotgun (WGS) entry which is preliminary data.</text>
</comment>
<evidence type="ECO:0000313" key="2">
    <source>
        <dbReference type="EMBL" id="CAH3157630.1"/>
    </source>
</evidence>